<dbReference type="Gene3D" id="3.30.200.20">
    <property type="entry name" value="Phosphorylase Kinase, domain 1"/>
    <property type="match status" value="1"/>
</dbReference>
<dbReference type="ExpressionAtlas" id="A0A1Z5RLP0">
    <property type="expression patterns" value="baseline and differential"/>
</dbReference>
<dbReference type="InterPro" id="IPR051681">
    <property type="entry name" value="Ser/Thr_Kinases-Pseudokinases"/>
</dbReference>
<dbReference type="PRINTS" id="PR00109">
    <property type="entry name" value="TYRKINASE"/>
</dbReference>
<dbReference type="Pfam" id="PF07714">
    <property type="entry name" value="PK_Tyr_Ser-Thr"/>
    <property type="match status" value="1"/>
</dbReference>
<proteinExistence type="predicted"/>
<dbReference type="InterPro" id="IPR011009">
    <property type="entry name" value="Kinase-like_dom_sf"/>
</dbReference>
<dbReference type="Proteomes" id="UP000000768">
    <property type="component" value="Chromosome 4"/>
</dbReference>
<feature type="compositionally biased region" description="Gly residues" evidence="1">
    <location>
        <begin position="16"/>
        <end position="25"/>
    </location>
</feature>
<gene>
    <name evidence="3" type="ORF">SORBI_3004G094300</name>
</gene>
<dbReference type="AlphaFoldDB" id="A0A1Z5RLP0"/>
<dbReference type="EMBL" id="CM000763">
    <property type="protein sequence ID" value="OQU84648.1"/>
    <property type="molecule type" value="Genomic_DNA"/>
</dbReference>
<dbReference type="Gramene" id="OQU84648">
    <property type="protein sequence ID" value="OQU84648"/>
    <property type="gene ID" value="SORBI_3004G094300"/>
</dbReference>
<keyword evidence="4" id="KW-1185">Reference proteome</keyword>
<dbReference type="STRING" id="4558.A0A1Z5RLP0"/>
<dbReference type="FunFam" id="1.10.510.10:FF:000193">
    <property type="entry name" value="Serine/threonine-protein kinase CTR1"/>
    <property type="match status" value="1"/>
</dbReference>
<name>A0A1Z5RLP0_SORBI</name>
<dbReference type="GO" id="GO:0005524">
    <property type="term" value="F:ATP binding"/>
    <property type="evidence" value="ECO:0007669"/>
    <property type="project" value="InterPro"/>
</dbReference>
<dbReference type="FunCoup" id="A0A1Z5RLP0">
    <property type="interactions" value="85"/>
</dbReference>
<dbReference type="Gene3D" id="1.10.510.10">
    <property type="entry name" value="Transferase(Phosphotransferase) domain 1"/>
    <property type="match status" value="1"/>
</dbReference>
<evidence type="ECO:0000259" key="2">
    <source>
        <dbReference type="PROSITE" id="PS50011"/>
    </source>
</evidence>
<protein>
    <recommendedName>
        <fullName evidence="2">Protein kinase domain-containing protein</fullName>
    </recommendedName>
</protein>
<dbReference type="GO" id="GO:0005737">
    <property type="term" value="C:cytoplasm"/>
    <property type="evidence" value="ECO:0000318"/>
    <property type="project" value="GO_Central"/>
</dbReference>
<evidence type="ECO:0000313" key="4">
    <source>
        <dbReference type="Proteomes" id="UP000000768"/>
    </source>
</evidence>
<dbReference type="SUPFAM" id="SSF56112">
    <property type="entry name" value="Protein kinase-like (PK-like)"/>
    <property type="match status" value="1"/>
</dbReference>
<reference evidence="3 4" key="1">
    <citation type="journal article" date="2009" name="Nature">
        <title>The Sorghum bicolor genome and the diversification of grasses.</title>
        <authorList>
            <person name="Paterson A.H."/>
            <person name="Bowers J.E."/>
            <person name="Bruggmann R."/>
            <person name="Dubchak I."/>
            <person name="Grimwood J."/>
            <person name="Gundlach H."/>
            <person name="Haberer G."/>
            <person name="Hellsten U."/>
            <person name="Mitros T."/>
            <person name="Poliakov A."/>
            <person name="Schmutz J."/>
            <person name="Spannagl M."/>
            <person name="Tang H."/>
            <person name="Wang X."/>
            <person name="Wicker T."/>
            <person name="Bharti A.K."/>
            <person name="Chapman J."/>
            <person name="Feltus F.A."/>
            <person name="Gowik U."/>
            <person name="Grigoriev I.V."/>
            <person name="Lyons E."/>
            <person name="Maher C.A."/>
            <person name="Martis M."/>
            <person name="Narechania A."/>
            <person name="Otillar R.P."/>
            <person name="Penning B.W."/>
            <person name="Salamov A.A."/>
            <person name="Wang Y."/>
            <person name="Zhang L."/>
            <person name="Carpita N.C."/>
            <person name="Freeling M."/>
            <person name="Gingle A.R."/>
            <person name="Hash C.T."/>
            <person name="Keller B."/>
            <person name="Klein P."/>
            <person name="Kresovich S."/>
            <person name="McCann M.C."/>
            <person name="Ming R."/>
            <person name="Peterson D.G."/>
            <person name="Mehboob-ur-Rahman"/>
            <person name="Ware D."/>
            <person name="Westhoff P."/>
            <person name="Mayer K.F."/>
            <person name="Messing J."/>
            <person name="Rokhsar D.S."/>
        </authorList>
    </citation>
    <scope>NUCLEOTIDE SEQUENCE [LARGE SCALE GENOMIC DNA]</scope>
    <source>
        <strain evidence="4">cv. BTx623</strain>
    </source>
</reference>
<dbReference type="PROSITE" id="PS00108">
    <property type="entry name" value="PROTEIN_KINASE_ST"/>
    <property type="match status" value="1"/>
</dbReference>
<dbReference type="InterPro" id="IPR001245">
    <property type="entry name" value="Ser-Thr/Tyr_kinase_cat_dom"/>
</dbReference>
<dbReference type="eggNOG" id="KOG0192">
    <property type="taxonomic scope" value="Eukaryota"/>
</dbReference>
<reference evidence="4" key="2">
    <citation type="journal article" date="2018" name="Plant J.">
        <title>The Sorghum bicolor reference genome: improved assembly, gene annotations, a transcriptome atlas, and signatures of genome organization.</title>
        <authorList>
            <person name="McCormick R.F."/>
            <person name="Truong S.K."/>
            <person name="Sreedasyam A."/>
            <person name="Jenkins J."/>
            <person name="Shu S."/>
            <person name="Sims D."/>
            <person name="Kennedy M."/>
            <person name="Amirebrahimi M."/>
            <person name="Weers B.D."/>
            <person name="McKinley B."/>
            <person name="Mattison A."/>
            <person name="Morishige D.T."/>
            <person name="Grimwood J."/>
            <person name="Schmutz J."/>
            <person name="Mullet J.E."/>
        </authorList>
    </citation>
    <scope>NUCLEOTIDE SEQUENCE [LARGE SCALE GENOMIC DNA]</scope>
    <source>
        <strain evidence="4">cv. BTx623</strain>
    </source>
</reference>
<dbReference type="InterPro" id="IPR000719">
    <property type="entry name" value="Prot_kinase_dom"/>
</dbReference>
<dbReference type="CDD" id="cd13999">
    <property type="entry name" value="STKc_MAP3K-like"/>
    <property type="match status" value="1"/>
</dbReference>
<evidence type="ECO:0000256" key="1">
    <source>
        <dbReference type="SAM" id="MobiDB-lite"/>
    </source>
</evidence>
<feature type="compositionally biased region" description="Basic residues" evidence="1">
    <location>
        <begin position="1"/>
        <end position="12"/>
    </location>
</feature>
<dbReference type="InterPro" id="IPR055164">
    <property type="entry name" value="EDR1/CTR1/ARMC3-like_pept-like"/>
</dbReference>
<feature type="region of interest" description="Disordered" evidence="1">
    <location>
        <begin position="1"/>
        <end position="62"/>
    </location>
</feature>
<dbReference type="PANTHER" id="PTHR44329:SF302">
    <property type="entry name" value="SERINE_THREONINE-PROTEIN KINASE SIS8-RELATED"/>
    <property type="match status" value="1"/>
</dbReference>
<dbReference type="GO" id="GO:0004672">
    <property type="term" value="F:protein kinase activity"/>
    <property type="evidence" value="ECO:0000318"/>
    <property type="project" value="GO_Central"/>
</dbReference>
<dbReference type="SMART" id="SM00220">
    <property type="entry name" value="S_TKc"/>
    <property type="match status" value="1"/>
</dbReference>
<evidence type="ECO:0000313" key="3">
    <source>
        <dbReference type="EMBL" id="OQU84648.1"/>
    </source>
</evidence>
<organism evidence="3 4">
    <name type="scientific">Sorghum bicolor</name>
    <name type="common">Sorghum</name>
    <name type="synonym">Sorghum vulgare</name>
    <dbReference type="NCBI Taxonomy" id="4558"/>
    <lineage>
        <taxon>Eukaryota</taxon>
        <taxon>Viridiplantae</taxon>
        <taxon>Streptophyta</taxon>
        <taxon>Embryophyta</taxon>
        <taxon>Tracheophyta</taxon>
        <taxon>Spermatophyta</taxon>
        <taxon>Magnoliopsida</taxon>
        <taxon>Liliopsida</taxon>
        <taxon>Poales</taxon>
        <taxon>Poaceae</taxon>
        <taxon>PACMAD clade</taxon>
        <taxon>Panicoideae</taxon>
        <taxon>Andropogonodae</taxon>
        <taxon>Andropogoneae</taxon>
        <taxon>Sorghinae</taxon>
        <taxon>Sorghum</taxon>
    </lineage>
</organism>
<sequence>MSRMKHLLRKLHLAGGPAGGGGGGAAPDHHRPRHRRSGPPPPPPPPVVVAAGAPEPPQPAVTPAAAAVSVSVAPAAAEEPRGLGAEAATTRLEEDYQVRLALAISASDHAGLVDADSVQIRAAELISLGSAAGCGPHDRSRPAEALSARYWNHSVVNYDEHLPDGFYDVCGAQLHPGFQAKFPSLHYLRAVPPGRDVPFLAILVDREHDPALKRLEDRAAQIAAQARARHGGIASAEIAQKIVGLIVNAMGGLVEDADGMNREWSIKSRELSLQLNSVVLPLGSLRVGLSRHRSLLFKVLADRIKLPCKLVKGICYTGTDEGAVNLVKVDFDSTEYIIDLMGAPGTLIPSDISGSQFQDSNNSQLNSDAIEESVAELCLALEQINGGYENKNAIGGCSSGHSSILALTSSHLGDLSQTEYKQNVVSEKKNEGEISEHVKVDDVSKYIVPEVVDPQFAQNLHDLLLESGALLPSDLLSDQNSHNIHEKESTGWLLISQTTQNLPNAFVAKDSSPPDEDAQHPAENTEEVIRDLDLHGHTASAISIEDQRATEGSSVNMSGSSNGNLDKLSWSSAKTISSVIDDVAEYEIPWEDLDIGERIGLGSYGEVYHADWNGTILHEYLPTGLGIHFPLMTKPKEVAVKKFLDQDLSGVSLEQFKCEVRIMSRLRHPNVVLFLGYVTQPPNLSILTEYLPRGSLYRLLHRPNSRIDEVRRLKMALDVAKGMNYLHSSHPTIVHRDLKSPNLLVDKNWVVKVSDFGMSRLKHHTFLSSKSTAGTPEWMAPEVLRNEPSNEKCDVYSFGVILWELATMRVPWSGLNPMQVVGAVGFQNRRLDIPKDVDPQVASIISSCWDNDPSKRPAFSQLLSPLKQLQRLVVTESC</sequence>
<feature type="compositionally biased region" description="Pro residues" evidence="1">
    <location>
        <begin position="38"/>
        <end position="47"/>
    </location>
</feature>
<dbReference type="PROSITE" id="PS50011">
    <property type="entry name" value="PROTEIN_KINASE_DOM"/>
    <property type="match status" value="1"/>
</dbReference>
<dbReference type="PANTHER" id="PTHR44329">
    <property type="entry name" value="SERINE/THREONINE-PROTEIN KINASE TNNI3K-RELATED"/>
    <property type="match status" value="1"/>
</dbReference>
<dbReference type="InParanoid" id="A0A1Z5RLP0"/>
<feature type="region of interest" description="Disordered" evidence="1">
    <location>
        <begin position="505"/>
        <end position="524"/>
    </location>
</feature>
<dbReference type="GO" id="GO:0007165">
    <property type="term" value="P:signal transduction"/>
    <property type="evidence" value="ECO:0000318"/>
    <property type="project" value="GO_Central"/>
</dbReference>
<accession>A0A1Z5RLP0</accession>
<dbReference type="InterPro" id="IPR008271">
    <property type="entry name" value="Ser/Thr_kinase_AS"/>
</dbReference>
<dbReference type="Pfam" id="PF14381">
    <property type="entry name" value="EDR1_CTR1_ARMC3_pept"/>
    <property type="match status" value="1"/>
</dbReference>
<feature type="domain" description="Protein kinase" evidence="2">
    <location>
        <begin position="593"/>
        <end position="873"/>
    </location>
</feature>